<proteinExistence type="predicted"/>
<dbReference type="Proteomes" id="UP000275408">
    <property type="component" value="Unassembled WGS sequence"/>
</dbReference>
<feature type="compositionally biased region" description="Basic and acidic residues" evidence="1">
    <location>
        <begin position="73"/>
        <end position="85"/>
    </location>
</feature>
<sequence length="139" mass="15603">MSSKRKQKLKTWRGLAKCLQIAGAGTVRRTNASFASDVLRFIHRNGYLIVPPSNPPTPQQIIVPPLSKTPGKNRRDLHSSVKQRSSDRCPFNMTVVDFVNTVPRFLSKATCDGCDARCKPVMYTHQFSPISIENGEKKF</sequence>
<feature type="region of interest" description="Disordered" evidence="1">
    <location>
        <begin position="52"/>
        <end position="85"/>
    </location>
</feature>
<protein>
    <submittedName>
        <fullName evidence="2">Uncharacterized protein</fullName>
    </submittedName>
</protein>
<organism evidence="2 3">
    <name type="scientific">Pocillopora damicornis</name>
    <name type="common">Cauliflower coral</name>
    <name type="synonym">Millepora damicornis</name>
    <dbReference type="NCBI Taxonomy" id="46731"/>
    <lineage>
        <taxon>Eukaryota</taxon>
        <taxon>Metazoa</taxon>
        <taxon>Cnidaria</taxon>
        <taxon>Anthozoa</taxon>
        <taxon>Hexacorallia</taxon>
        <taxon>Scleractinia</taxon>
        <taxon>Astrocoeniina</taxon>
        <taxon>Pocilloporidae</taxon>
        <taxon>Pocillopora</taxon>
    </lineage>
</organism>
<reference evidence="2 3" key="1">
    <citation type="journal article" date="2018" name="Sci. Rep.">
        <title>Comparative analysis of the Pocillopora damicornis genome highlights role of immune system in coral evolution.</title>
        <authorList>
            <person name="Cunning R."/>
            <person name="Bay R.A."/>
            <person name="Gillette P."/>
            <person name="Baker A.C."/>
            <person name="Traylor-Knowles N."/>
        </authorList>
    </citation>
    <scope>NUCLEOTIDE SEQUENCE [LARGE SCALE GENOMIC DNA]</scope>
    <source>
        <strain evidence="2">RSMAS</strain>
        <tissue evidence="2">Whole animal</tissue>
    </source>
</reference>
<name>A0A3M6T993_POCDA</name>
<dbReference type="EMBL" id="RCHS01004063">
    <property type="protein sequence ID" value="RMX37986.1"/>
    <property type="molecule type" value="Genomic_DNA"/>
</dbReference>
<comment type="caution">
    <text evidence="2">The sequence shown here is derived from an EMBL/GenBank/DDBJ whole genome shotgun (WGS) entry which is preliminary data.</text>
</comment>
<keyword evidence="3" id="KW-1185">Reference proteome</keyword>
<dbReference type="AlphaFoldDB" id="A0A3M6T993"/>
<evidence type="ECO:0000256" key="1">
    <source>
        <dbReference type="SAM" id="MobiDB-lite"/>
    </source>
</evidence>
<gene>
    <name evidence="2" type="ORF">pdam_00009018</name>
</gene>
<accession>A0A3M6T993</accession>
<evidence type="ECO:0000313" key="3">
    <source>
        <dbReference type="Proteomes" id="UP000275408"/>
    </source>
</evidence>
<dbReference type="OrthoDB" id="5986583at2759"/>
<evidence type="ECO:0000313" key="2">
    <source>
        <dbReference type="EMBL" id="RMX37986.1"/>
    </source>
</evidence>